<sequence>MAKDLIFELGCEELPAGFIRPALEALAASLKKGFSEGGLEYGQLRTLGTPRRLAVIVEGLEEKEPDRMEESRGPSTKAAYDRDGSPTRALEGFARASGVKPGDLKVVKHGKGEYLYAVKEIKGRKTVDILPELLRGAAASLGFPKVMRWADYDIAFARPLHWILAVYGGKAVSFNHGHIASGNATYGHRFVARGAGKAIKIKTVNDYLDKLKDNLVIADIDERRAVILDGIAKEAEAASGTVLEDKGLVEEVVNLVEYPVVIRGSFEEEYLELPAEVIINAMREHQRYFSVKGKDGALLPAFITVANTPVRDEAVVRSGNERVLRARLSDAKFYFDKDVSTPLTDNVEALKGVVFQAKLGSSYEKVERFTRLALYIGRWIEW</sequence>
<evidence type="ECO:0000256" key="3">
    <source>
        <dbReference type="ARBA" id="ARBA00022598"/>
    </source>
</evidence>
<evidence type="ECO:0000256" key="9">
    <source>
        <dbReference type="SAM" id="MobiDB-lite"/>
    </source>
</evidence>
<keyword evidence="5" id="KW-0067">ATP-binding</keyword>
<dbReference type="GO" id="GO:0005524">
    <property type="term" value="F:ATP binding"/>
    <property type="evidence" value="ECO:0007669"/>
    <property type="project" value="UniProtKB-KW"/>
</dbReference>
<feature type="region of interest" description="Disordered" evidence="9">
    <location>
        <begin position="63"/>
        <end position="86"/>
    </location>
</feature>
<comment type="catalytic activity">
    <reaction evidence="8">
        <text>tRNA(Gly) + glycine + ATP = glycyl-tRNA(Gly) + AMP + diphosphate</text>
        <dbReference type="Rhea" id="RHEA:16013"/>
        <dbReference type="Rhea" id="RHEA-COMP:9664"/>
        <dbReference type="Rhea" id="RHEA-COMP:9683"/>
        <dbReference type="ChEBI" id="CHEBI:30616"/>
        <dbReference type="ChEBI" id="CHEBI:33019"/>
        <dbReference type="ChEBI" id="CHEBI:57305"/>
        <dbReference type="ChEBI" id="CHEBI:78442"/>
        <dbReference type="ChEBI" id="CHEBI:78522"/>
        <dbReference type="ChEBI" id="CHEBI:456215"/>
        <dbReference type="EC" id="6.1.1.14"/>
    </reaction>
</comment>
<dbReference type="PANTHER" id="PTHR30075">
    <property type="entry name" value="GLYCYL-TRNA SYNTHETASE"/>
    <property type="match status" value="1"/>
</dbReference>
<dbReference type="GO" id="GO:0005829">
    <property type="term" value="C:cytosol"/>
    <property type="evidence" value="ECO:0007669"/>
    <property type="project" value="TreeGrafter"/>
</dbReference>
<name>A0A3B0UWQ0_9ZZZZ</name>
<dbReference type="GO" id="GO:0004820">
    <property type="term" value="F:glycine-tRNA ligase activity"/>
    <property type="evidence" value="ECO:0007669"/>
    <property type="project" value="UniProtKB-EC"/>
</dbReference>
<keyword evidence="7 10" id="KW-0030">Aminoacyl-tRNA synthetase</keyword>
<evidence type="ECO:0000313" key="10">
    <source>
        <dbReference type="EMBL" id="VAW35595.1"/>
    </source>
</evidence>
<evidence type="ECO:0000256" key="5">
    <source>
        <dbReference type="ARBA" id="ARBA00022840"/>
    </source>
</evidence>
<reference evidence="10" key="1">
    <citation type="submission" date="2018-06" db="EMBL/GenBank/DDBJ databases">
        <authorList>
            <person name="Zhirakovskaya E."/>
        </authorList>
    </citation>
    <scope>NUCLEOTIDE SEQUENCE</scope>
</reference>
<keyword evidence="4" id="KW-0547">Nucleotide-binding</keyword>
<evidence type="ECO:0000256" key="4">
    <source>
        <dbReference type="ARBA" id="ARBA00022741"/>
    </source>
</evidence>
<dbReference type="NCBIfam" id="TIGR00211">
    <property type="entry name" value="glyS"/>
    <property type="match status" value="1"/>
</dbReference>
<feature type="non-terminal residue" evidence="10">
    <location>
        <position position="382"/>
    </location>
</feature>
<dbReference type="InterPro" id="IPR015944">
    <property type="entry name" value="Gly-tRNA-synth_bsu"/>
</dbReference>
<dbReference type="PRINTS" id="PR01045">
    <property type="entry name" value="TRNASYNTHGB"/>
</dbReference>
<evidence type="ECO:0000256" key="7">
    <source>
        <dbReference type="ARBA" id="ARBA00023146"/>
    </source>
</evidence>
<gene>
    <name evidence="10" type="ORF">MNBD_DELTA02-577</name>
</gene>
<evidence type="ECO:0000256" key="1">
    <source>
        <dbReference type="ARBA" id="ARBA00008226"/>
    </source>
</evidence>
<evidence type="ECO:0000256" key="2">
    <source>
        <dbReference type="ARBA" id="ARBA00012829"/>
    </source>
</evidence>
<dbReference type="PANTHER" id="PTHR30075:SF2">
    <property type="entry name" value="GLYCINE--TRNA LIGASE, CHLOROPLASTIC_MITOCHONDRIAL 2"/>
    <property type="match status" value="1"/>
</dbReference>
<evidence type="ECO:0000256" key="6">
    <source>
        <dbReference type="ARBA" id="ARBA00022917"/>
    </source>
</evidence>
<keyword evidence="6" id="KW-0648">Protein biosynthesis</keyword>
<proteinExistence type="inferred from homology"/>
<feature type="compositionally biased region" description="Basic and acidic residues" evidence="9">
    <location>
        <begin position="63"/>
        <end position="72"/>
    </location>
</feature>
<dbReference type="GO" id="GO:0006426">
    <property type="term" value="P:glycyl-tRNA aminoacylation"/>
    <property type="evidence" value="ECO:0007669"/>
    <property type="project" value="InterPro"/>
</dbReference>
<dbReference type="EMBL" id="UOEZ01000031">
    <property type="protein sequence ID" value="VAW35595.1"/>
    <property type="molecule type" value="Genomic_DNA"/>
</dbReference>
<dbReference type="EC" id="6.1.1.14" evidence="2"/>
<evidence type="ECO:0000256" key="8">
    <source>
        <dbReference type="ARBA" id="ARBA00047937"/>
    </source>
</evidence>
<dbReference type="InterPro" id="IPR006194">
    <property type="entry name" value="Gly-tRNA-synth_heterodimer"/>
</dbReference>
<organism evidence="10">
    <name type="scientific">hydrothermal vent metagenome</name>
    <dbReference type="NCBI Taxonomy" id="652676"/>
    <lineage>
        <taxon>unclassified sequences</taxon>
        <taxon>metagenomes</taxon>
        <taxon>ecological metagenomes</taxon>
    </lineage>
</organism>
<accession>A0A3B0UWQ0</accession>
<keyword evidence="3 10" id="KW-0436">Ligase</keyword>
<dbReference type="AlphaFoldDB" id="A0A3B0UWQ0"/>
<dbReference type="Pfam" id="PF02092">
    <property type="entry name" value="tRNA_synt_2f"/>
    <property type="match status" value="1"/>
</dbReference>
<comment type="similarity">
    <text evidence="1">Belongs to the class-II aminoacyl-tRNA synthetase family.</text>
</comment>
<protein>
    <recommendedName>
        <fullName evidence="2">glycine--tRNA ligase</fullName>
        <ecNumber evidence="2">6.1.1.14</ecNumber>
    </recommendedName>
</protein>